<comment type="caution">
    <text evidence="2">The sequence shown here is derived from an EMBL/GenBank/DDBJ whole genome shotgun (WGS) entry which is preliminary data.</text>
</comment>
<dbReference type="AlphaFoldDB" id="A0A9P8P4T0"/>
<dbReference type="Proteomes" id="UP000788993">
    <property type="component" value="Unassembled WGS sequence"/>
</dbReference>
<keyword evidence="1" id="KW-0732">Signal</keyword>
<evidence type="ECO:0000313" key="2">
    <source>
        <dbReference type="EMBL" id="KAH3665019.1"/>
    </source>
</evidence>
<proteinExistence type="predicted"/>
<evidence type="ECO:0000313" key="3">
    <source>
        <dbReference type="Proteomes" id="UP000788993"/>
    </source>
</evidence>
<accession>A0A9P8P4T0</accession>
<keyword evidence="3" id="KW-1185">Reference proteome</keyword>
<feature type="chain" id="PRO_5040203656" evidence="1">
    <location>
        <begin position="30"/>
        <end position="122"/>
    </location>
</feature>
<name>A0A9P8P4T0_9ASCO</name>
<reference evidence="2" key="2">
    <citation type="submission" date="2021-01" db="EMBL/GenBank/DDBJ databases">
        <authorList>
            <person name="Schikora-Tamarit M.A."/>
        </authorList>
    </citation>
    <scope>NUCLEOTIDE SEQUENCE</scope>
    <source>
        <strain evidence="2">NCAIM Y.01608</strain>
    </source>
</reference>
<reference evidence="2" key="1">
    <citation type="journal article" date="2021" name="Open Biol.">
        <title>Shared evolutionary footprints suggest mitochondrial oxidative damage underlies multiple complex I losses in fungi.</title>
        <authorList>
            <person name="Schikora-Tamarit M.A."/>
            <person name="Marcet-Houben M."/>
            <person name="Nosek J."/>
            <person name="Gabaldon T."/>
        </authorList>
    </citation>
    <scope>NUCLEOTIDE SEQUENCE</scope>
    <source>
        <strain evidence="2">NCAIM Y.01608</strain>
    </source>
</reference>
<organism evidence="2 3">
    <name type="scientific">Ogataea polymorpha</name>
    <dbReference type="NCBI Taxonomy" id="460523"/>
    <lineage>
        <taxon>Eukaryota</taxon>
        <taxon>Fungi</taxon>
        <taxon>Dikarya</taxon>
        <taxon>Ascomycota</taxon>
        <taxon>Saccharomycotina</taxon>
        <taxon>Pichiomycetes</taxon>
        <taxon>Pichiales</taxon>
        <taxon>Pichiaceae</taxon>
        <taxon>Ogataea</taxon>
    </lineage>
</organism>
<feature type="signal peptide" evidence="1">
    <location>
        <begin position="1"/>
        <end position="29"/>
    </location>
</feature>
<evidence type="ECO:0000256" key="1">
    <source>
        <dbReference type="SAM" id="SignalP"/>
    </source>
</evidence>
<gene>
    <name evidence="2" type="ORF">OGATHE_003834</name>
</gene>
<dbReference type="EMBL" id="JAEUBD010001178">
    <property type="protein sequence ID" value="KAH3665019.1"/>
    <property type="molecule type" value="Genomic_DNA"/>
</dbReference>
<protein>
    <submittedName>
        <fullName evidence="2">Uncharacterized protein</fullName>
    </submittedName>
</protein>
<sequence length="122" mass="14035">MPMPGTTSPPPPSIFVFLWLFQNLHELDGESTMGSCSLQRERERGHCHSMLRGLLESEENCNDLLRLSVIGHKLTNLDLRLTRSRFNSQGLSSSFKMVSSRIENLDPTMVFWELRHFGSKER</sequence>